<evidence type="ECO:0000256" key="1">
    <source>
        <dbReference type="SAM" id="MobiDB-lite"/>
    </source>
</evidence>
<gene>
    <name evidence="3" type="ORF">OTI717_LOCUS30322</name>
    <name evidence="2" type="ORF">RFH988_LOCUS18577</name>
</gene>
<accession>A0A819Q835</accession>
<dbReference type="EMBL" id="CAJNOO010001050">
    <property type="protein sequence ID" value="CAF1086624.1"/>
    <property type="molecule type" value="Genomic_DNA"/>
</dbReference>
<sequence length="253" mass="28147">MNDEDSNFNLFYSSEETTHSSQIIIDEINNFTINQNLVTMIAEDVNIFPSFPSINEDEISIQLDNSQPLQVFNSPIVINELSPVGQNITDYDYIWYDITLNHEREAVAEPVQNADDEIQILHTESIPIQIAESPAQLVPIDDEILEYPIAHIDIIGLTQGNSKESEPINQPGNDSPVTLTPSVAAPSLEVTGQNSIIASAIDNTKETINICAKIQIPLLSSRTNKRSNSLDAVHQAEKTCILRPVKRRRKSIS</sequence>
<evidence type="ECO:0000313" key="3">
    <source>
        <dbReference type="EMBL" id="CAF4025069.1"/>
    </source>
</evidence>
<dbReference type="EMBL" id="CAJOAX010008073">
    <property type="protein sequence ID" value="CAF4025069.1"/>
    <property type="molecule type" value="Genomic_DNA"/>
</dbReference>
<reference evidence="3" key="1">
    <citation type="submission" date="2021-02" db="EMBL/GenBank/DDBJ databases">
        <authorList>
            <person name="Nowell W R."/>
        </authorList>
    </citation>
    <scope>NUCLEOTIDE SEQUENCE</scope>
</reference>
<dbReference type="Proteomes" id="UP000663823">
    <property type="component" value="Unassembled WGS sequence"/>
</dbReference>
<dbReference type="OrthoDB" id="10049753at2759"/>
<feature type="region of interest" description="Disordered" evidence="1">
    <location>
        <begin position="161"/>
        <end position="180"/>
    </location>
</feature>
<name>A0A819Q835_9BILA</name>
<dbReference type="AlphaFoldDB" id="A0A819Q835"/>
<proteinExistence type="predicted"/>
<protein>
    <submittedName>
        <fullName evidence="3">Uncharacterized protein</fullName>
    </submittedName>
</protein>
<evidence type="ECO:0000313" key="4">
    <source>
        <dbReference type="Proteomes" id="UP000663823"/>
    </source>
</evidence>
<comment type="caution">
    <text evidence="3">The sequence shown here is derived from an EMBL/GenBank/DDBJ whole genome shotgun (WGS) entry which is preliminary data.</text>
</comment>
<dbReference type="Proteomes" id="UP000663882">
    <property type="component" value="Unassembled WGS sequence"/>
</dbReference>
<evidence type="ECO:0000313" key="2">
    <source>
        <dbReference type="EMBL" id="CAF1086624.1"/>
    </source>
</evidence>
<organism evidence="3 4">
    <name type="scientific">Rotaria sordida</name>
    <dbReference type="NCBI Taxonomy" id="392033"/>
    <lineage>
        <taxon>Eukaryota</taxon>
        <taxon>Metazoa</taxon>
        <taxon>Spiralia</taxon>
        <taxon>Gnathifera</taxon>
        <taxon>Rotifera</taxon>
        <taxon>Eurotatoria</taxon>
        <taxon>Bdelloidea</taxon>
        <taxon>Philodinida</taxon>
        <taxon>Philodinidae</taxon>
        <taxon>Rotaria</taxon>
    </lineage>
</organism>